<dbReference type="PROSITE" id="PS50886">
    <property type="entry name" value="TRBD"/>
    <property type="match status" value="1"/>
</dbReference>
<dbReference type="SMART" id="SM00873">
    <property type="entry name" value="B3_4"/>
    <property type="match status" value="1"/>
</dbReference>
<evidence type="ECO:0000256" key="2">
    <source>
        <dbReference type="ARBA" id="ARBA00022555"/>
    </source>
</evidence>
<evidence type="ECO:0000256" key="10">
    <source>
        <dbReference type="ARBA" id="ARBA00023146"/>
    </source>
</evidence>
<dbReference type="FunFam" id="2.40.50.140:FF:000045">
    <property type="entry name" value="Phenylalanine--tRNA ligase beta subunit"/>
    <property type="match status" value="1"/>
</dbReference>
<dbReference type="CDD" id="cd02796">
    <property type="entry name" value="tRNA_bind_bactPheRS"/>
    <property type="match status" value="1"/>
</dbReference>
<evidence type="ECO:0000256" key="8">
    <source>
        <dbReference type="ARBA" id="ARBA00022884"/>
    </source>
</evidence>
<protein>
    <submittedName>
        <fullName evidence="12">Phenylalanyl-tRNA synthetase beta chain</fullName>
        <ecNumber evidence="12">6.1.1.20</ecNumber>
    </submittedName>
</protein>
<dbReference type="InterPro" id="IPR005146">
    <property type="entry name" value="B3/B4_tRNA-bd"/>
</dbReference>
<evidence type="ECO:0000256" key="4">
    <source>
        <dbReference type="ARBA" id="ARBA00022723"/>
    </source>
</evidence>
<sequence length="459" mass="50254">MKISYNWLKQFININWDAEKTGELLTDLGLEVEGIDAYQSIKGGLEGVIIGEVLTCEKHPNADRLKVTTVNIGTDIPLSIVCGAPNVAVGQKVPVATIGTTLYAEDGEAWTIKKGKIRGEESHGMICAEDELGLGSSHDGIMVLDNDIPVGTLASEIFDIENDQVFEIGLTPNRADAMSHFGTARDLKAGLLQKDINVELITPSVSAFHVDNRTLKIDVNVKDKDKAPRYCGVTISGLKVADSPTWLQHRLKAIGLTPINNIVDATNYVLHELGQPLHAFDAVKIVGNKIEVKTLKTGTKFITLDGVERELHKDDLMICDAEKPMCIAGVFGGINSGVSETTTSIFLESAYFNPISIRKSAKRHALNTDASFRFERGIDPNITEYALKRAALLIIEIAGGKITSDIIDEYPVKIEDYQVRMSFENAERLIGEEIPREIIKRILMSLEITINNVTETGLG</sequence>
<dbReference type="Gene3D" id="3.50.40.10">
    <property type="entry name" value="Phenylalanyl-trna Synthetase, Chain B, domain 3"/>
    <property type="match status" value="1"/>
</dbReference>
<keyword evidence="4" id="KW-0479">Metal-binding</keyword>
<evidence type="ECO:0000256" key="7">
    <source>
        <dbReference type="ARBA" id="ARBA00022842"/>
    </source>
</evidence>
<dbReference type="Gene3D" id="2.40.50.140">
    <property type="entry name" value="Nucleic acid-binding proteins"/>
    <property type="match status" value="1"/>
</dbReference>
<keyword evidence="2" id="KW-0820">tRNA-binding</keyword>
<keyword evidence="1" id="KW-0963">Cytoplasm</keyword>
<evidence type="ECO:0000256" key="1">
    <source>
        <dbReference type="ARBA" id="ARBA00022490"/>
    </source>
</evidence>
<dbReference type="PANTHER" id="PTHR10947:SF0">
    <property type="entry name" value="PHENYLALANINE--TRNA LIGASE BETA SUBUNIT"/>
    <property type="match status" value="1"/>
</dbReference>
<keyword evidence="6" id="KW-0067">ATP-binding</keyword>
<proteinExistence type="predicted"/>
<dbReference type="GO" id="GO:0000287">
    <property type="term" value="F:magnesium ion binding"/>
    <property type="evidence" value="ECO:0007669"/>
    <property type="project" value="InterPro"/>
</dbReference>
<dbReference type="EC" id="6.1.1.20" evidence="12"/>
<keyword evidence="3 12" id="KW-0436">Ligase</keyword>
<dbReference type="InterPro" id="IPR012340">
    <property type="entry name" value="NA-bd_OB-fold"/>
</dbReference>
<dbReference type="NCBIfam" id="NF045760">
    <property type="entry name" value="YtpR"/>
    <property type="match status" value="1"/>
</dbReference>
<dbReference type="InterPro" id="IPR002547">
    <property type="entry name" value="tRNA-bd_dom"/>
</dbReference>
<accession>A0A3B0R7S7</accession>
<evidence type="ECO:0000256" key="5">
    <source>
        <dbReference type="ARBA" id="ARBA00022741"/>
    </source>
</evidence>
<keyword evidence="5" id="KW-0547">Nucleotide-binding</keyword>
<evidence type="ECO:0000259" key="11">
    <source>
        <dbReference type="PROSITE" id="PS50886"/>
    </source>
</evidence>
<dbReference type="InterPro" id="IPR033714">
    <property type="entry name" value="tRNA_bind_bactPheRS"/>
</dbReference>
<feature type="non-terminal residue" evidence="12">
    <location>
        <position position="459"/>
    </location>
</feature>
<keyword evidence="8" id="KW-0694">RNA-binding</keyword>
<dbReference type="GO" id="GO:0000049">
    <property type="term" value="F:tRNA binding"/>
    <property type="evidence" value="ECO:0007669"/>
    <property type="project" value="UniProtKB-KW"/>
</dbReference>
<dbReference type="PANTHER" id="PTHR10947">
    <property type="entry name" value="PHENYLALANYL-TRNA SYNTHETASE BETA CHAIN AND LEUCINE-RICH REPEAT-CONTAINING PROTEIN 47"/>
    <property type="match status" value="1"/>
</dbReference>
<dbReference type="Pfam" id="PF03483">
    <property type="entry name" value="B3_4"/>
    <property type="match status" value="1"/>
</dbReference>
<organism evidence="12">
    <name type="scientific">hydrothermal vent metagenome</name>
    <dbReference type="NCBI Taxonomy" id="652676"/>
    <lineage>
        <taxon>unclassified sequences</taxon>
        <taxon>metagenomes</taxon>
        <taxon>ecological metagenomes</taxon>
    </lineage>
</organism>
<evidence type="ECO:0000256" key="6">
    <source>
        <dbReference type="ARBA" id="ARBA00022840"/>
    </source>
</evidence>
<evidence type="ECO:0000256" key="3">
    <source>
        <dbReference type="ARBA" id="ARBA00022598"/>
    </source>
</evidence>
<name>A0A3B0R7S7_9ZZZZ</name>
<dbReference type="Gene3D" id="3.30.56.10">
    <property type="match status" value="1"/>
</dbReference>
<dbReference type="GO" id="GO:0006432">
    <property type="term" value="P:phenylalanyl-tRNA aminoacylation"/>
    <property type="evidence" value="ECO:0007669"/>
    <property type="project" value="InterPro"/>
</dbReference>
<gene>
    <name evidence="12" type="ORF">MNBD_BACTEROID02-1204</name>
</gene>
<evidence type="ECO:0000313" key="12">
    <source>
        <dbReference type="EMBL" id="VAV83908.1"/>
    </source>
</evidence>
<dbReference type="Pfam" id="PF01588">
    <property type="entry name" value="tRNA_bind"/>
    <property type="match status" value="1"/>
</dbReference>
<feature type="domain" description="TRNA-binding" evidence="11">
    <location>
        <begin position="42"/>
        <end position="155"/>
    </location>
</feature>
<keyword evidence="9" id="KW-0648">Protein biosynthesis</keyword>
<dbReference type="EMBL" id="UOEB01000114">
    <property type="protein sequence ID" value="VAV83908.1"/>
    <property type="molecule type" value="Genomic_DNA"/>
</dbReference>
<keyword evidence="10 12" id="KW-0030">Aminoacyl-tRNA synthetase</keyword>
<dbReference type="InterPro" id="IPR004532">
    <property type="entry name" value="Phe-tRNA-ligase_IIc_bsu_bact"/>
</dbReference>
<evidence type="ECO:0000256" key="9">
    <source>
        <dbReference type="ARBA" id="ARBA00022917"/>
    </source>
</evidence>
<dbReference type="InterPro" id="IPR045060">
    <property type="entry name" value="Phe-tRNA-ligase_IIc_bsu"/>
</dbReference>
<dbReference type="GO" id="GO:0004826">
    <property type="term" value="F:phenylalanine-tRNA ligase activity"/>
    <property type="evidence" value="ECO:0007669"/>
    <property type="project" value="UniProtKB-EC"/>
</dbReference>
<dbReference type="NCBIfam" id="TIGR00472">
    <property type="entry name" value="pheT_bact"/>
    <property type="match status" value="1"/>
</dbReference>
<keyword evidence="7" id="KW-0460">Magnesium</keyword>
<reference evidence="12" key="1">
    <citation type="submission" date="2018-06" db="EMBL/GenBank/DDBJ databases">
        <authorList>
            <person name="Zhirakovskaya E."/>
        </authorList>
    </citation>
    <scope>NUCLEOTIDE SEQUENCE</scope>
</reference>
<dbReference type="AlphaFoldDB" id="A0A3B0R7S7"/>
<dbReference type="FunFam" id="3.50.40.10:FF:000001">
    <property type="entry name" value="Phenylalanine--tRNA ligase beta subunit"/>
    <property type="match status" value="1"/>
</dbReference>
<dbReference type="GO" id="GO:0009328">
    <property type="term" value="C:phenylalanine-tRNA ligase complex"/>
    <property type="evidence" value="ECO:0007669"/>
    <property type="project" value="TreeGrafter"/>
</dbReference>
<dbReference type="InterPro" id="IPR020825">
    <property type="entry name" value="Phe-tRNA_synthase-like_B3/B4"/>
</dbReference>
<dbReference type="SUPFAM" id="SSF56037">
    <property type="entry name" value="PheT/TilS domain"/>
    <property type="match status" value="1"/>
</dbReference>
<dbReference type="GO" id="GO:0005524">
    <property type="term" value="F:ATP binding"/>
    <property type="evidence" value="ECO:0007669"/>
    <property type="project" value="UniProtKB-KW"/>
</dbReference>
<dbReference type="SUPFAM" id="SSF50249">
    <property type="entry name" value="Nucleic acid-binding proteins"/>
    <property type="match status" value="1"/>
</dbReference>